<protein>
    <submittedName>
        <fullName evidence="1">Uncharacterized protein</fullName>
    </submittedName>
</protein>
<organism evidence="1 2">
    <name type="scientific">Thalassomonas viridans</name>
    <dbReference type="NCBI Taxonomy" id="137584"/>
    <lineage>
        <taxon>Bacteria</taxon>
        <taxon>Pseudomonadati</taxon>
        <taxon>Pseudomonadota</taxon>
        <taxon>Gammaproteobacteria</taxon>
        <taxon>Alteromonadales</taxon>
        <taxon>Colwelliaceae</taxon>
        <taxon>Thalassomonas</taxon>
    </lineage>
</organism>
<name>A0AAF0CCH6_9GAMM</name>
<dbReference type="EMBL" id="CP059733">
    <property type="protein sequence ID" value="WDE08116.1"/>
    <property type="molecule type" value="Genomic_DNA"/>
</dbReference>
<reference evidence="1 2" key="1">
    <citation type="journal article" date="2015" name="Genome Announc.">
        <title>Draft Genome Sequences of Marine Isolates of Thalassomonas viridans and Thalassomonas actiniarum.</title>
        <authorList>
            <person name="Olonade I."/>
            <person name="van Zyl L.J."/>
            <person name="Trindade M."/>
        </authorList>
    </citation>
    <scope>NUCLEOTIDE SEQUENCE [LARGE SCALE GENOMIC DNA]</scope>
    <source>
        <strain evidence="1 2">XOM25</strain>
    </source>
</reference>
<gene>
    <name evidence="1" type="ORF">SG34_003030</name>
</gene>
<evidence type="ECO:0000313" key="2">
    <source>
        <dbReference type="Proteomes" id="UP000032352"/>
    </source>
</evidence>
<keyword evidence="2" id="KW-1185">Reference proteome</keyword>
<evidence type="ECO:0000313" key="1">
    <source>
        <dbReference type="EMBL" id="WDE08116.1"/>
    </source>
</evidence>
<accession>A0AAF0CCH6</accession>
<dbReference type="AlphaFoldDB" id="A0AAF0CCH6"/>
<dbReference type="Proteomes" id="UP000032352">
    <property type="component" value="Chromosome"/>
</dbReference>
<proteinExistence type="predicted"/>
<reference evidence="1 2" key="2">
    <citation type="journal article" date="2022" name="Mar. Drugs">
        <title>Bioassay-Guided Fractionation Leads to the Detection of Cholic Acid Generated by the Rare Thalassomonas sp.</title>
        <authorList>
            <person name="Pheiffer F."/>
            <person name="Schneider Y.K."/>
            <person name="Hansen E.H."/>
            <person name="Andersen J.H."/>
            <person name="Isaksson J."/>
            <person name="Busche T."/>
            <person name="R C."/>
            <person name="Kalinowski J."/>
            <person name="Zyl L.V."/>
            <person name="Trindade M."/>
        </authorList>
    </citation>
    <scope>NUCLEOTIDE SEQUENCE [LARGE SCALE GENOMIC DNA]</scope>
    <source>
        <strain evidence="1 2">XOM25</strain>
    </source>
</reference>
<sequence length="375" mass="41990">MARRVIGLLESYIHELGYQAAVHFELEGCYRFPAALEKKQLDFQRLNRQLRSLGIDAELVPEYWRNQWEYVSVFNRQSPLKEADNLAFALEKLPYLFACQGVEQTLIKPVVWCGDKGQLAPGAGNVFSGDPRAVHIPNAVQINVSASDPAGENIIARHGFGEYLQQCFLQTSLGCCLLYLPEAEAFERLALKSRYGLANELCSPVDISGGHQGSIALYKERGKHNQAMGVEPLLYGPDHKVLLSRQNWQKTARVEHRLGASSRHYNPYLNVVFALANLIDALEVYSKQACRAALKPSPAPVMLPTALDRDEHGFDAVNLFARQTWFSERINRVQLYMQNAGLLTGDDLSVENSGKLGDKLKNSVLAKYQKRTLSI</sequence>
<dbReference type="KEGG" id="tvd:SG34_003030"/>